<reference evidence="2" key="1">
    <citation type="journal article" date="2023" name="G3 (Bethesda)">
        <title>A reference genome for the long-term kleptoplast-retaining sea slug Elysia crispata morphotype clarki.</title>
        <authorList>
            <person name="Eastman K.E."/>
            <person name="Pendleton A.L."/>
            <person name="Shaikh M.A."/>
            <person name="Suttiyut T."/>
            <person name="Ogas R."/>
            <person name="Tomko P."/>
            <person name="Gavelis G."/>
            <person name="Widhalm J.R."/>
            <person name="Wisecaver J.H."/>
        </authorList>
    </citation>
    <scope>NUCLEOTIDE SEQUENCE</scope>
    <source>
        <strain evidence="2">ECLA1</strain>
    </source>
</reference>
<dbReference type="AlphaFoldDB" id="A0AAE1B9M1"/>
<accession>A0AAE1B9M1</accession>
<comment type="caution">
    <text evidence="2">The sequence shown here is derived from an EMBL/GenBank/DDBJ whole genome shotgun (WGS) entry which is preliminary data.</text>
</comment>
<evidence type="ECO:0000313" key="3">
    <source>
        <dbReference type="Proteomes" id="UP001283361"/>
    </source>
</evidence>
<evidence type="ECO:0000313" key="2">
    <source>
        <dbReference type="EMBL" id="KAK3802223.1"/>
    </source>
</evidence>
<dbReference type="PANTHER" id="PTHR43215:SF14">
    <property type="entry name" value="RADIAL SPOKE HEAD 1 HOMOLOG"/>
    <property type="match status" value="1"/>
</dbReference>
<dbReference type="Pfam" id="PF02493">
    <property type="entry name" value="MORN"/>
    <property type="match status" value="4"/>
</dbReference>
<keyword evidence="3" id="KW-1185">Reference proteome</keyword>
<gene>
    <name evidence="2" type="ORF">RRG08_004513</name>
</gene>
<evidence type="ECO:0000256" key="1">
    <source>
        <dbReference type="ARBA" id="ARBA00022737"/>
    </source>
</evidence>
<dbReference type="InterPro" id="IPR003409">
    <property type="entry name" value="MORN"/>
</dbReference>
<sequence>MKDRTCYEGQFINGEIKGNGCKFFASSKAKYTGQFLNGEMHGHGIMTYHNGNVYEGQWYKNKKQDPEGFVILRTSDKAVYEGTFHVHVRDGEGTQTYE</sequence>
<dbReference type="PANTHER" id="PTHR43215">
    <property type="entry name" value="RADIAL SPOKE HEAD 1 HOMOLOG"/>
    <property type="match status" value="1"/>
</dbReference>
<dbReference type="SMART" id="SM00698">
    <property type="entry name" value="MORN"/>
    <property type="match status" value="4"/>
</dbReference>
<organism evidence="2 3">
    <name type="scientific">Elysia crispata</name>
    <name type="common">lettuce slug</name>
    <dbReference type="NCBI Taxonomy" id="231223"/>
    <lineage>
        <taxon>Eukaryota</taxon>
        <taxon>Metazoa</taxon>
        <taxon>Spiralia</taxon>
        <taxon>Lophotrochozoa</taxon>
        <taxon>Mollusca</taxon>
        <taxon>Gastropoda</taxon>
        <taxon>Heterobranchia</taxon>
        <taxon>Euthyneura</taxon>
        <taxon>Panpulmonata</taxon>
        <taxon>Sacoglossa</taxon>
        <taxon>Placobranchoidea</taxon>
        <taxon>Plakobranchidae</taxon>
        <taxon>Elysia</taxon>
    </lineage>
</organism>
<keyword evidence="1" id="KW-0677">Repeat</keyword>
<dbReference type="Gene3D" id="2.20.110.10">
    <property type="entry name" value="Histone H3 K4-specific methyltransferase SET7/9 N-terminal domain"/>
    <property type="match status" value="2"/>
</dbReference>
<protein>
    <submittedName>
        <fullName evidence="2">Uncharacterized protein</fullName>
    </submittedName>
</protein>
<dbReference type="Proteomes" id="UP001283361">
    <property type="component" value="Unassembled WGS sequence"/>
</dbReference>
<name>A0AAE1B9M1_9GAST</name>
<dbReference type="SUPFAM" id="SSF82185">
    <property type="entry name" value="Histone H3 K4-specific methyltransferase SET7/9 N-terminal domain"/>
    <property type="match status" value="1"/>
</dbReference>
<proteinExistence type="predicted"/>
<dbReference type="EMBL" id="JAWDGP010000260">
    <property type="protein sequence ID" value="KAK3802223.1"/>
    <property type="molecule type" value="Genomic_DNA"/>
</dbReference>